<name>W2IPR8_PHYNI</name>
<organism evidence="1">
    <name type="scientific">Phytophthora nicotianae</name>
    <name type="common">Potato buckeye rot agent</name>
    <name type="synonym">Phytophthora parasitica</name>
    <dbReference type="NCBI Taxonomy" id="4792"/>
    <lineage>
        <taxon>Eukaryota</taxon>
        <taxon>Sar</taxon>
        <taxon>Stramenopiles</taxon>
        <taxon>Oomycota</taxon>
        <taxon>Peronosporomycetes</taxon>
        <taxon>Peronosporales</taxon>
        <taxon>Peronosporaceae</taxon>
        <taxon>Phytophthora</taxon>
    </lineage>
</organism>
<sequence>MASAHNRTTPLEYPYILSTAITTHTTVRMMQI</sequence>
<dbReference type="Proteomes" id="UP000053864">
    <property type="component" value="Unassembled WGS sequence"/>
</dbReference>
<proteinExistence type="predicted"/>
<dbReference type="AlphaFoldDB" id="W2IPR8"/>
<dbReference type="EMBL" id="KI673836">
    <property type="protein sequence ID" value="ETL36229.1"/>
    <property type="molecule type" value="Genomic_DNA"/>
</dbReference>
<reference evidence="1" key="1">
    <citation type="submission" date="2013-11" db="EMBL/GenBank/DDBJ databases">
        <title>The Genome Sequence of Phytophthora parasitica CJ05E6.</title>
        <authorList>
            <consortium name="The Broad Institute Genomics Platform"/>
            <person name="Russ C."/>
            <person name="Tyler B."/>
            <person name="Panabieres F."/>
            <person name="Shan W."/>
            <person name="Tripathy S."/>
            <person name="Grunwald N."/>
            <person name="Machado M."/>
            <person name="Johnson C.S."/>
            <person name="Arredondo F."/>
            <person name="Hong C."/>
            <person name="Coffey M."/>
            <person name="Young S.K."/>
            <person name="Zeng Q."/>
            <person name="Gargeya S."/>
            <person name="Fitzgerald M."/>
            <person name="Abouelleil A."/>
            <person name="Alvarado L."/>
            <person name="Chapman S.B."/>
            <person name="Gainer-Dewar J."/>
            <person name="Goldberg J."/>
            <person name="Griggs A."/>
            <person name="Gujja S."/>
            <person name="Hansen M."/>
            <person name="Howarth C."/>
            <person name="Imamovic A."/>
            <person name="Ireland A."/>
            <person name="Larimer J."/>
            <person name="McCowan C."/>
            <person name="Murphy C."/>
            <person name="Pearson M."/>
            <person name="Poon T.W."/>
            <person name="Priest M."/>
            <person name="Roberts A."/>
            <person name="Saif S."/>
            <person name="Shea T."/>
            <person name="Sykes S."/>
            <person name="Wortman J."/>
            <person name="Nusbaum C."/>
            <person name="Birren B."/>
        </authorList>
    </citation>
    <scope>NUCLEOTIDE SEQUENCE [LARGE SCALE GENOMIC DNA]</scope>
    <source>
        <strain evidence="1">CJ05E6</strain>
    </source>
</reference>
<accession>W2IPR8</accession>
<protein>
    <submittedName>
        <fullName evidence="1">Uncharacterized protein</fullName>
    </submittedName>
</protein>
<evidence type="ECO:0000313" key="1">
    <source>
        <dbReference type="EMBL" id="ETL36229.1"/>
    </source>
</evidence>
<gene>
    <name evidence="1" type="ORF">L916_11775</name>
</gene>